<proteinExistence type="inferred from homology"/>
<evidence type="ECO:0000256" key="4">
    <source>
        <dbReference type="ARBA" id="ARBA00023098"/>
    </source>
</evidence>
<evidence type="ECO:0000256" key="5">
    <source>
        <dbReference type="ARBA" id="ARBA00023235"/>
    </source>
</evidence>
<evidence type="ECO:0000256" key="1">
    <source>
        <dbReference type="ARBA" id="ARBA00005005"/>
    </source>
</evidence>
<evidence type="ECO:0000313" key="8">
    <source>
        <dbReference type="Proteomes" id="UP001197247"/>
    </source>
</evidence>
<dbReference type="EMBL" id="JAHBAY010000004">
    <property type="protein sequence ID" value="MBT0769315.1"/>
    <property type="molecule type" value="Genomic_DNA"/>
</dbReference>
<reference evidence="7 8" key="1">
    <citation type="submission" date="2021-05" db="EMBL/GenBank/DDBJ databases">
        <title>Kineosporia and Streptomyces sp. nov. two new marine actinobacteria isolated from Coral.</title>
        <authorList>
            <person name="Buangrab K."/>
            <person name="Sutthacheep M."/>
            <person name="Yeemin T."/>
            <person name="Harunari E."/>
            <person name="Igarashi Y."/>
            <person name="Kanchanasin P."/>
            <person name="Tanasupawat S."/>
            <person name="Phongsopitanun W."/>
        </authorList>
    </citation>
    <scope>NUCLEOTIDE SEQUENCE [LARGE SCALE GENOMIC DNA]</scope>
    <source>
        <strain evidence="7 8">J2-2</strain>
    </source>
</reference>
<name>A0ABS5TE38_9ACTN</name>
<gene>
    <name evidence="7" type="ORF">KIH74_10315</name>
</gene>
<comment type="similarity">
    <text evidence="2">Belongs to the enoyl-CoA hydratase/isomerase family.</text>
</comment>
<evidence type="ECO:0000256" key="2">
    <source>
        <dbReference type="ARBA" id="ARBA00005254"/>
    </source>
</evidence>
<comment type="pathway">
    <text evidence="1">Lipid metabolism; fatty acid beta-oxidation.</text>
</comment>
<dbReference type="Pfam" id="PF00378">
    <property type="entry name" value="ECH_1"/>
    <property type="match status" value="1"/>
</dbReference>
<dbReference type="CDD" id="cd06558">
    <property type="entry name" value="crotonase-like"/>
    <property type="match status" value="1"/>
</dbReference>
<dbReference type="InterPro" id="IPR014748">
    <property type="entry name" value="Enoyl-CoA_hydra_C"/>
</dbReference>
<protein>
    <submittedName>
        <fullName evidence="7">Crotonase/enoyl-CoA hydratase family protein</fullName>
    </submittedName>
</protein>
<dbReference type="RefSeq" id="WP_214155620.1">
    <property type="nucleotide sequence ID" value="NZ_JAHBAY010000004.1"/>
</dbReference>
<keyword evidence="8" id="KW-1185">Reference proteome</keyword>
<evidence type="ECO:0000256" key="6">
    <source>
        <dbReference type="SAM" id="MobiDB-lite"/>
    </source>
</evidence>
<dbReference type="Gene3D" id="1.10.12.10">
    <property type="entry name" value="Lyase 2-enoyl-coa Hydratase, Chain A, domain 2"/>
    <property type="match status" value="1"/>
</dbReference>
<dbReference type="SUPFAM" id="SSF52096">
    <property type="entry name" value="ClpP/crotonase"/>
    <property type="match status" value="1"/>
</dbReference>
<organism evidence="7 8">
    <name type="scientific">Kineosporia corallincola</name>
    <dbReference type="NCBI Taxonomy" id="2835133"/>
    <lineage>
        <taxon>Bacteria</taxon>
        <taxon>Bacillati</taxon>
        <taxon>Actinomycetota</taxon>
        <taxon>Actinomycetes</taxon>
        <taxon>Kineosporiales</taxon>
        <taxon>Kineosporiaceae</taxon>
        <taxon>Kineosporia</taxon>
    </lineage>
</organism>
<dbReference type="InterPro" id="IPR045002">
    <property type="entry name" value="Ech1-like"/>
</dbReference>
<keyword evidence="4" id="KW-0443">Lipid metabolism</keyword>
<dbReference type="PANTHER" id="PTHR43149">
    <property type="entry name" value="ENOYL-COA HYDRATASE"/>
    <property type="match status" value="1"/>
</dbReference>
<comment type="caution">
    <text evidence="7">The sequence shown here is derived from an EMBL/GenBank/DDBJ whole genome shotgun (WGS) entry which is preliminary data.</text>
</comment>
<dbReference type="Proteomes" id="UP001197247">
    <property type="component" value="Unassembled WGS sequence"/>
</dbReference>
<dbReference type="InterPro" id="IPR029045">
    <property type="entry name" value="ClpP/crotonase-like_dom_sf"/>
</dbReference>
<sequence length="294" mass="31167">MTDGTDDGTDGGTNGEITIPGDPLVALEVVRDGPVAEVTLVGPGRGNLLGPDLWTELPRVFRALDRDESVRAVVFTGSGGNFSYGLDLVAFGQRWQGLFSGEPGLAGPRTRLHDEIRAMQDAVTTVADCRKPVAAAVSGWCVGGGVDLIAACDVRYASAEAMFSLREVRMAIVADLGSLHRLPAIIGDGHFRELALTGKDVDAAWAARIGLVNRVLDDPREALATAREFAHEVAANPPLTVQGVKRVLDAERASRVQNGLKHVAAWNAAFMSSEDLVEAVTAFAQRRSPEFNGG</sequence>
<evidence type="ECO:0000313" key="7">
    <source>
        <dbReference type="EMBL" id="MBT0769315.1"/>
    </source>
</evidence>
<dbReference type="NCBIfam" id="NF004794">
    <property type="entry name" value="PRK06142.1"/>
    <property type="match status" value="1"/>
</dbReference>
<keyword evidence="5" id="KW-0413">Isomerase</keyword>
<feature type="region of interest" description="Disordered" evidence="6">
    <location>
        <begin position="1"/>
        <end position="20"/>
    </location>
</feature>
<evidence type="ECO:0000256" key="3">
    <source>
        <dbReference type="ARBA" id="ARBA00022832"/>
    </source>
</evidence>
<dbReference type="PANTHER" id="PTHR43149:SF1">
    <property type="entry name" value="DELTA(3,5)-DELTA(2,4)-DIENOYL-COA ISOMERASE, MITOCHONDRIAL"/>
    <property type="match status" value="1"/>
</dbReference>
<accession>A0ABS5TE38</accession>
<keyword evidence="3" id="KW-0276">Fatty acid metabolism</keyword>
<dbReference type="Gene3D" id="3.90.226.10">
    <property type="entry name" value="2-enoyl-CoA Hydratase, Chain A, domain 1"/>
    <property type="match status" value="1"/>
</dbReference>
<dbReference type="InterPro" id="IPR001753">
    <property type="entry name" value="Enoyl-CoA_hydra/iso"/>
</dbReference>